<protein>
    <recommendedName>
        <fullName evidence="4">Arsenate reductase</fullName>
        <ecNumber evidence="4">1.20.4.1</ecNumber>
    </recommendedName>
</protein>
<evidence type="ECO:0000256" key="1">
    <source>
        <dbReference type="ARBA" id="ARBA00007198"/>
    </source>
</evidence>
<dbReference type="Pfam" id="PF03960">
    <property type="entry name" value="ArsC"/>
    <property type="match status" value="1"/>
</dbReference>
<evidence type="ECO:0000256" key="4">
    <source>
        <dbReference type="RuleBase" id="RU362029"/>
    </source>
</evidence>
<comment type="similarity">
    <text evidence="1 3 4">Belongs to the ArsC family.</text>
</comment>
<evidence type="ECO:0000313" key="5">
    <source>
        <dbReference type="EMBL" id="MBY4892807.1"/>
    </source>
</evidence>
<keyword evidence="7" id="KW-1185">Reference proteome</keyword>
<sequence>MDLTLWHNPRCSKSRAALALLEDAGHAPGVRLYLQNPPTEAEIEDLLAKMDVAPRALMRRGEKLYKDLGLADADDAALIVAMATHPILIERPILITPKAAAIGRPPEALLPLL</sequence>
<dbReference type="Proteomes" id="UP000693972">
    <property type="component" value="Unassembled WGS sequence"/>
</dbReference>
<dbReference type="CDD" id="cd03034">
    <property type="entry name" value="ArsC_ArsC"/>
    <property type="match status" value="1"/>
</dbReference>
<accession>A0A975TXS0</accession>
<dbReference type="InterPro" id="IPR036249">
    <property type="entry name" value="Thioredoxin-like_sf"/>
</dbReference>
<dbReference type="InterPro" id="IPR006659">
    <property type="entry name" value="Arsenate_reductase"/>
</dbReference>
<gene>
    <name evidence="6" type="primary">arsC</name>
    <name evidence="5" type="ORF">KUL25_08525</name>
    <name evidence="6" type="ORF">KUL25_08530</name>
</gene>
<dbReference type="PANTHER" id="PTHR30041">
    <property type="entry name" value="ARSENATE REDUCTASE"/>
    <property type="match status" value="1"/>
</dbReference>
<name>A0A975TXS0_9RHOB</name>
<dbReference type="AlphaFoldDB" id="A0A975TXS0"/>
<dbReference type="NCBIfam" id="TIGR00014">
    <property type="entry name" value="arsC"/>
    <property type="match status" value="1"/>
</dbReference>
<evidence type="ECO:0000313" key="6">
    <source>
        <dbReference type="EMBL" id="QXL89532.1"/>
    </source>
</evidence>
<dbReference type="GO" id="GO:0008794">
    <property type="term" value="F:arsenate reductase (glutaredoxin) activity"/>
    <property type="evidence" value="ECO:0007669"/>
    <property type="project" value="UniProtKB-UniRule"/>
</dbReference>
<dbReference type="Gene3D" id="3.40.30.10">
    <property type="entry name" value="Glutaredoxin"/>
    <property type="match status" value="1"/>
</dbReference>
<dbReference type="EMBL" id="CP078073">
    <property type="protein sequence ID" value="QXL89532.1"/>
    <property type="molecule type" value="Genomic_DNA"/>
</dbReference>
<dbReference type="EC" id="1.20.4.1" evidence="4"/>
<keyword evidence="2 4" id="KW-0560">Oxidoreductase</keyword>
<evidence type="ECO:0000313" key="7">
    <source>
        <dbReference type="Proteomes" id="UP000693972"/>
    </source>
</evidence>
<evidence type="ECO:0000256" key="3">
    <source>
        <dbReference type="PROSITE-ProRule" id="PRU01282"/>
    </source>
</evidence>
<evidence type="ECO:0000256" key="2">
    <source>
        <dbReference type="ARBA" id="ARBA00023002"/>
    </source>
</evidence>
<dbReference type="InterPro" id="IPR006660">
    <property type="entry name" value="Arsenate_reductase-like"/>
</dbReference>
<dbReference type="EMBL" id="JAIMBW010000001">
    <property type="protein sequence ID" value="MBY4892807.1"/>
    <property type="molecule type" value="Genomic_DNA"/>
</dbReference>
<reference evidence="6 7" key="1">
    <citation type="submission" date="2021-07" db="EMBL/GenBank/DDBJ databases">
        <title>Karlodiniumbacter phycospheric gen. nov., sp. nov., a phycosphere bacterium isolated from karlodinium veneficum.</title>
        <authorList>
            <person name="Peng Y."/>
            <person name="Jiang L."/>
            <person name="Lee J."/>
        </authorList>
    </citation>
    <scope>NUCLEOTIDE SEQUENCE</scope>
    <source>
        <strain evidence="6 7">N5</strain>
    </source>
</reference>
<dbReference type="PANTHER" id="PTHR30041:SF4">
    <property type="entry name" value="ARSENATE REDUCTASE"/>
    <property type="match status" value="1"/>
</dbReference>
<dbReference type="RefSeq" id="WP_068360673.1">
    <property type="nucleotide sequence ID" value="NZ_JAIMBW010000001.1"/>
</dbReference>
<dbReference type="PROSITE" id="PS51353">
    <property type="entry name" value="ARSC"/>
    <property type="match status" value="1"/>
</dbReference>
<dbReference type="SUPFAM" id="SSF52833">
    <property type="entry name" value="Thioredoxin-like"/>
    <property type="match status" value="1"/>
</dbReference>
<organism evidence="6">
    <name type="scientific">Gymnodinialimonas phycosphaerae</name>
    <dbReference type="NCBI Taxonomy" id="2841589"/>
    <lineage>
        <taxon>Bacteria</taxon>
        <taxon>Pseudomonadati</taxon>
        <taxon>Pseudomonadota</taxon>
        <taxon>Alphaproteobacteria</taxon>
        <taxon>Rhodobacterales</taxon>
        <taxon>Paracoccaceae</taxon>
        <taxon>Gymnodinialimonas</taxon>
    </lineage>
</organism>
<comment type="catalytic activity">
    <reaction evidence="4">
        <text>[glutaredoxin]-dithiol + arsenate + glutathione + H(+) = glutathionyl-S-S-[glutaredoxin] + arsenite + H2O</text>
        <dbReference type="Rhea" id="RHEA:22016"/>
        <dbReference type="Rhea" id="RHEA-COMP:10729"/>
        <dbReference type="Rhea" id="RHEA-COMP:17668"/>
        <dbReference type="ChEBI" id="CHEBI:15377"/>
        <dbReference type="ChEBI" id="CHEBI:15378"/>
        <dbReference type="ChEBI" id="CHEBI:29242"/>
        <dbReference type="ChEBI" id="CHEBI:29950"/>
        <dbReference type="ChEBI" id="CHEBI:48597"/>
        <dbReference type="ChEBI" id="CHEBI:57925"/>
        <dbReference type="ChEBI" id="CHEBI:146199"/>
        <dbReference type="EC" id="1.20.4.1"/>
    </reaction>
</comment>
<proteinExistence type="inferred from homology"/>